<dbReference type="Proteomes" id="UP000630805">
    <property type="component" value="Unassembled WGS sequence"/>
</dbReference>
<keyword evidence="2" id="KW-1185">Reference proteome</keyword>
<comment type="caution">
    <text evidence="1">The sequence shown here is derived from an EMBL/GenBank/DDBJ whole genome shotgun (WGS) entry which is preliminary data.</text>
</comment>
<reference evidence="1 2" key="1">
    <citation type="submission" date="2020-06" db="EMBL/GenBank/DDBJ databases">
        <authorList>
            <person name="Cao W.R."/>
        </authorList>
    </citation>
    <scope>NUCLEOTIDE SEQUENCE [LARGE SCALE GENOMIC DNA]</scope>
    <source>
        <strain evidence="1 2">B1Z28</strain>
    </source>
</reference>
<proteinExistence type="predicted"/>
<protein>
    <recommendedName>
        <fullName evidence="3">TubC N-terminal docking domain-containing protein</fullName>
    </recommendedName>
</protein>
<organism evidence="1 2">
    <name type="scientific">Ruegeria haliotis</name>
    <dbReference type="NCBI Taxonomy" id="2747601"/>
    <lineage>
        <taxon>Bacteria</taxon>
        <taxon>Pseudomonadati</taxon>
        <taxon>Pseudomonadota</taxon>
        <taxon>Alphaproteobacteria</taxon>
        <taxon>Rhodobacterales</taxon>
        <taxon>Roseobacteraceae</taxon>
        <taxon>Ruegeria</taxon>
    </lineage>
</organism>
<evidence type="ECO:0000313" key="1">
    <source>
        <dbReference type="EMBL" id="NVO56187.1"/>
    </source>
</evidence>
<dbReference type="EMBL" id="JABXWT010000003">
    <property type="protein sequence ID" value="NVO56187.1"/>
    <property type="molecule type" value="Genomic_DNA"/>
</dbReference>
<name>A0ABX2PPZ2_9RHOB</name>
<accession>A0ABX2PPZ2</accession>
<gene>
    <name evidence="1" type="ORF">HW561_10340</name>
</gene>
<evidence type="ECO:0000313" key="2">
    <source>
        <dbReference type="Proteomes" id="UP000630805"/>
    </source>
</evidence>
<evidence type="ECO:0008006" key="3">
    <source>
        <dbReference type="Google" id="ProtNLM"/>
    </source>
</evidence>
<dbReference type="RefSeq" id="WP_176864362.1">
    <property type="nucleotide sequence ID" value="NZ_JABXWT010000003.1"/>
</dbReference>
<sequence>MPQYNDMFELSVEDIDLIEVSLRRALTSLSHESASEDETDKAERAESLRRIQDLLGRLHDQKIFYRPKSGVYVGG</sequence>